<dbReference type="Proteomes" id="UP001564408">
    <property type="component" value="Unassembled WGS sequence"/>
</dbReference>
<dbReference type="Pfam" id="PF20097">
    <property type="entry name" value="DUF6487"/>
    <property type="match status" value="1"/>
</dbReference>
<evidence type="ECO:0000259" key="2">
    <source>
        <dbReference type="Pfam" id="PF20097"/>
    </source>
</evidence>
<organism evidence="3 4">
    <name type="scientific">Thioalkalicoccus limnaeus</name>
    <dbReference type="NCBI Taxonomy" id="120681"/>
    <lineage>
        <taxon>Bacteria</taxon>
        <taxon>Pseudomonadati</taxon>
        <taxon>Pseudomonadota</taxon>
        <taxon>Gammaproteobacteria</taxon>
        <taxon>Chromatiales</taxon>
        <taxon>Chromatiaceae</taxon>
        <taxon>Thioalkalicoccus</taxon>
    </lineage>
</organism>
<sequence length="122" mass="13773">MSGLPDSALTMILLFLLIVLTILWALYRLSRRHVAVAHRPELWQGRNYRCPSCATPMRQGWVMLGRGAIFAPRGQTPPGTFAHIGQALDNTISLAWRPAANMAWHCPHCRLLLIDHDKLVRP</sequence>
<evidence type="ECO:0000313" key="3">
    <source>
        <dbReference type="EMBL" id="MEY6431538.1"/>
    </source>
</evidence>
<gene>
    <name evidence="3" type="ORF">ABC977_03845</name>
</gene>
<keyword evidence="1" id="KW-0812">Transmembrane</keyword>
<accession>A0ABV4BAR3</accession>
<dbReference type="EMBL" id="JBDKXB010000003">
    <property type="protein sequence ID" value="MEY6431538.1"/>
    <property type="molecule type" value="Genomic_DNA"/>
</dbReference>
<feature type="domain" description="DUF6487" evidence="2">
    <location>
        <begin position="50"/>
        <end position="117"/>
    </location>
</feature>
<proteinExistence type="predicted"/>
<feature type="transmembrane region" description="Helical" evidence="1">
    <location>
        <begin position="12"/>
        <end position="29"/>
    </location>
</feature>
<dbReference type="InterPro" id="IPR045504">
    <property type="entry name" value="DUF6487"/>
</dbReference>
<evidence type="ECO:0000256" key="1">
    <source>
        <dbReference type="SAM" id="Phobius"/>
    </source>
</evidence>
<reference evidence="3 4" key="1">
    <citation type="submission" date="2024-05" db="EMBL/GenBank/DDBJ databases">
        <title>Genome Sequence and Characterization of the New Strain Purple Sulfur Bacterium of Genus Thioalkalicoccus.</title>
        <authorList>
            <person name="Bryantseva I.A."/>
            <person name="Kyndt J.A."/>
            <person name="Imhoff J.F."/>
        </authorList>
    </citation>
    <scope>NUCLEOTIDE SEQUENCE [LARGE SCALE GENOMIC DNA]</scope>
    <source>
        <strain evidence="3 4">Um2</strain>
    </source>
</reference>
<comment type="caution">
    <text evidence="3">The sequence shown here is derived from an EMBL/GenBank/DDBJ whole genome shotgun (WGS) entry which is preliminary data.</text>
</comment>
<keyword evidence="1" id="KW-0472">Membrane</keyword>
<dbReference type="RefSeq" id="WP_369665921.1">
    <property type="nucleotide sequence ID" value="NZ_JBDKXB010000003.1"/>
</dbReference>
<name>A0ABV4BAR3_9GAMM</name>
<keyword evidence="4" id="KW-1185">Reference proteome</keyword>
<protein>
    <submittedName>
        <fullName evidence="3">PF20097 family protein</fullName>
    </submittedName>
</protein>
<keyword evidence="1" id="KW-1133">Transmembrane helix</keyword>
<evidence type="ECO:0000313" key="4">
    <source>
        <dbReference type="Proteomes" id="UP001564408"/>
    </source>
</evidence>